<sequence>MIGFLRNYKYMKNIAVIVCLVLGLCGCGTKQADNSLVLNFEGRSIDIAPYFKDFPYSIFTISKDGSKLLFFKTGEKQTLQWMDIAKGADLCEAKDVVDVDFATRNGWHAQYNANDGMVYWIGDEHNEEIINIYRTVPGSNQVEKLTDVPYIYAWDFNPDGTKIAYVSRMGQNENRLDELHILDLKTLQDSLLRTDEADFRYTWGDISWQPEGKGVMLLALKDMDRTYTNVLYIDLATKASKVLTDPSKEGSLSGTMVLPEWVSSDKALFISDQDGYNNLYSFTLSTGEVKQLTHYTMNLDNVCLLSLKDKKMVFALQSNPVHTNMILFDPESEKVVYTQESSLNLQLGGVTGNTVTMLAGGTTTLFQVVKAVMDPSQIKMETVMDIPDDLKEKLVHSTVERLEIPTFDVDSLTGKQRILHAYLFKPKNPLPENKSLLMVESFYGGENRYSSEYQILNQAGIYVLSASPRGSAGFGRDFAAMNDHDLGGNETLDMIYVSRYVADKLSIPSQRVGVFGMSHGGYETMRLMTFPGEVNGYKAKFPFGFGIETAGFCDIIWQHHHSNIPDWTALEAGDPVKDSLKLVDRSPITHADKITGPLLLIHGDHDNRVDIGGSQFMADKLKELGKTYRFVKFPGLGHGIKGVENNRKYYSECFDFIESEVLNK</sequence>
<dbReference type="InterPro" id="IPR011042">
    <property type="entry name" value="6-blade_b-propeller_TolB-like"/>
</dbReference>
<dbReference type="InterPro" id="IPR002469">
    <property type="entry name" value="Peptidase_S9B_N"/>
</dbReference>
<evidence type="ECO:0000313" key="6">
    <source>
        <dbReference type="Proteomes" id="UP000284361"/>
    </source>
</evidence>
<gene>
    <name evidence="5" type="ORF">DW789_05570</name>
</gene>
<evidence type="ECO:0000313" key="5">
    <source>
        <dbReference type="EMBL" id="RHD56205.1"/>
    </source>
</evidence>
<name>A0A414FXR9_9BACT</name>
<dbReference type="GO" id="GO:0004252">
    <property type="term" value="F:serine-type endopeptidase activity"/>
    <property type="evidence" value="ECO:0007669"/>
    <property type="project" value="TreeGrafter"/>
</dbReference>
<dbReference type="SUPFAM" id="SSF82171">
    <property type="entry name" value="DPP6 N-terminal domain-like"/>
    <property type="match status" value="1"/>
</dbReference>
<dbReference type="EMBL" id="QSJG01000007">
    <property type="protein sequence ID" value="RHD56205.1"/>
    <property type="molecule type" value="Genomic_DNA"/>
</dbReference>
<dbReference type="PROSITE" id="PS51257">
    <property type="entry name" value="PROKAR_LIPOPROTEIN"/>
    <property type="match status" value="1"/>
</dbReference>
<keyword evidence="1" id="KW-0378">Hydrolase</keyword>
<dbReference type="Proteomes" id="UP000284361">
    <property type="component" value="Unassembled WGS sequence"/>
</dbReference>
<evidence type="ECO:0000256" key="2">
    <source>
        <dbReference type="SAM" id="SignalP"/>
    </source>
</evidence>
<organism evidence="5 6">
    <name type="scientific">Phocaeicola plebeius</name>
    <dbReference type="NCBI Taxonomy" id="310297"/>
    <lineage>
        <taxon>Bacteria</taxon>
        <taxon>Pseudomonadati</taxon>
        <taxon>Bacteroidota</taxon>
        <taxon>Bacteroidia</taxon>
        <taxon>Bacteroidales</taxon>
        <taxon>Bacteroidaceae</taxon>
        <taxon>Phocaeicola</taxon>
    </lineage>
</organism>
<dbReference type="Gene3D" id="2.120.10.60">
    <property type="entry name" value="Tricorn protease N-terminal domain"/>
    <property type="match status" value="1"/>
</dbReference>
<dbReference type="RefSeq" id="WP_118164063.1">
    <property type="nucleotide sequence ID" value="NZ_JAQCSP010000075.1"/>
</dbReference>
<dbReference type="AlphaFoldDB" id="A0A414FXR9"/>
<keyword evidence="2" id="KW-0732">Signal</keyword>
<protein>
    <submittedName>
        <fullName evidence="5">S9 family peptidase</fullName>
    </submittedName>
</protein>
<dbReference type="PANTHER" id="PTHR42776:SF27">
    <property type="entry name" value="DIPEPTIDYL PEPTIDASE FAMILY MEMBER 6"/>
    <property type="match status" value="1"/>
</dbReference>
<feature type="domain" description="Dipeptidylpeptidase IV N-terminal" evidence="4">
    <location>
        <begin position="178"/>
        <end position="314"/>
    </location>
</feature>
<comment type="caution">
    <text evidence="5">The sequence shown here is derived from an EMBL/GenBank/DDBJ whole genome shotgun (WGS) entry which is preliminary data.</text>
</comment>
<dbReference type="InterPro" id="IPR029058">
    <property type="entry name" value="AB_hydrolase_fold"/>
</dbReference>
<evidence type="ECO:0000259" key="3">
    <source>
        <dbReference type="Pfam" id="PF00326"/>
    </source>
</evidence>
<dbReference type="GO" id="GO:0006508">
    <property type="term" value="P:proteolysis"/>
    <property type="evidence" value="ECO:0007669"/>
    <property type="project" value="InterPro"/>
</dbReference>
<reference evidence="5 6" key="1">
    <citation type="submission" date="2018-08" db="EMBL/GenBank/DDBJ databases">
        <title>A genome reference for cultivated species of the human gut microbiota.</title>
        <authorList>
            <person name="Zou Y."/>
            <person name="Xue W."/>
            <person name="Luo G."/>
        </authorList>
    </citation>
    <scope>NUCLEOTIDE SEQUENCE [LARGE SCALE GENOMIC DNA]</scope>
    <source>
        <strain evidence="5 6">AM31-10</strain>
    </source>
</reference>
<dbReference type="InterPro" id="IPR001375">
    <property type="entry name" value="Peptidase_S9_cat"/>
</dbReference>
<accession>A0A414FXR9</accession>
<dbReference type="Pfam" id="PF00930">
    <property type="entry name" value="DPPIV_N"/>
    <property type="match status" value="1"/>
</dbReference>
<proteinExistence type="predicted"/>
<feature type="chain" id="PRO_5019325592" evidence="2">
    <location>
        <begin position="33"/>
        <end position="664"/>
    </location>
</feature>
<feature type="signal peptide" evidence="2">
    <location>
        <begin position="1"/>
        <end position="32"/>
    </location>
</feature>
<dbReference type="Pfam" id="PF00326">
    <property type="entry name" value="Peptidase_S9"/>
    <property type="match status" value="1"/>
</dbReference>
<dbReference type="Gene3D" id="3.40.50.1820">
    <property type="entry name" value="alpha/beta hydrolase"/>
    <property type="match status" value="1"/>
</dbReference>
<dbReference type="Gene3D" id="2.120.10.30">
    <property type="entry name" value="TolB, C-terminal domain"/>
    <property type="match status" value="1"/>
</dbReference>
<dbReference type="PANTHER" id="PTHR42776">
    <property type="entry name" value="SERINE PEPTIDASE S9 FAMILY MEMBER"/>
    <property type="match status" value="1"/>
</dbReference>
<evidence type="ECO:0000259" key="4">
    <source>
        <dbReference type="Pfam" id="PF00930"/>
    </source>
</evidence>
<evidence type="ECO:0000256" key="1">
    <source>
        <dbReference type="ARBA" id="ARBA00022801"/>
    </source>
</evidence>
<dbReference type="SUPFAM" id="SSF53474">
    <property type="entry name" value="alpha/beta-Hydrolases"/>
    <property type="match status" value="1"/>
</dbReference>
<feature type="domain" description="Peptidase S9 prolyl oligopeptidase catalytic" evidence="3">
    <location>
        <begin position="448"/>
        <end position="659"/>
    </location>
</feature>